<dbReference type="Proteomes" id="UP000499080">
    <property type="component" value="Unassembled WGS sequence"/>
</dbReference>
<keyword evidence="2" id="KW-1185">Reference proteome</keyword>
<name>A0A4Y2A691_ARAVE</name>
<proteinExistence type="predicted"/>
<organism evidence="1 2">
    <name type="scientific">Araneus ventricosus</name>
    <name type="common">Orbweaver spider</name>
    <name type="synonym">Epeira ventricosa</name>
    <dbReference type="NCBI Taxonomy" id="182803"/>
    <lineage>
        <taxon>Eukaryota</taxon>
        <taxon>Metazoa</taxon>
        <taxon>Ecdysozoa</taxon>
        <taxon>Arthropoda</taxon>
        <taxon>Chelicerata</taxon>
        <taxon>Arachnida</taxon>
        <taxon>Araneae</taxon>
        <taxon>Araneomorphae</taxon>
        <taxon>Entelegynae</taxon>
        <taxon>Araneoidea</taxon>
        <taxon>Araneidae</taxon>
        <taxon>Araneus</taxon>
    </lineage>
</organism>
<sequence length="95" mass="10396">MPSALRPVAHGEGLKILEPPTYFCISSDDEDLDVSHNSSQASTSACGGSKHNDDFSCFDETSLPHKITSMELNDLVRDLDLFKSKANILASRLKQ</sequence>
<evidence type="ECO:0000313" key="1">
    <source>
        <dbReference type="EMBL" id="GBL74756.1"/>
    </source>
</evidence>
<dbReference type="OrthoDB" id="8063408at2759"/>
<dbReference type="AlphaFoldDB" id="A0A4Y2A691"/>
<dbReference type="EMBL" id="BGPR01000006">
    <property type="protein sequence ID" value="GBL74756.1"/>
    <property type="molecule type" value="Genomic_DNA"/>
</dbReference>
<reference evidence="1 2" key="1">
    <citation type="journal article" date="2019" name="Sci. Rep.">
        <title>Orb-weaving spider Araneus ventricosus genome elucidates the spidroin gene catalogue.</title>
        <authorList>
            <person name="Kono N."/>
            <person name="Nakamura H."/>
            <person name="Ohtoshi R."/>
            <person name="Moran D.A.P."/>
            <person name="Shinohara A."/>
            <person name="Yoshida Y."/>
            <person name="Fujiwara M."/>
            <person name="Mori M."/>
            <person name="Tomita M."/>
            <person name="Arakawa K."/>
        </authorList>
    </citation>
    <scope>NUCLEOTIDE SEQUENCE [LARGE SCALE GENOMIC DNA]</scope>
</reference>
<gene>
    <name evidence="1" type="ORF">AVEN_243624_1</name>
</gene>
<protein>
    <submittedName>
        <fullName evidence="1">Uncharacterized protein</fullName>
    </submittedName>
</protein>
<comment type="caution">
    <text evidence="1">The sequence shown here is derived from an EMBL/GenBank/DDBJ whole genome shotgun (WGS) entry which is preliminary data.</text>
</comment>
<accession>A0A4Y2A691</accession>
<evidence type="ECO:0000313" key="2">
    <source>
        <dbReference type="Proteomes" id="UP000499080"/>
    </source>
</evidence>